<dbReference type="InParanoid" id="A0A316W9R2"/>
<dbReference type="Gene3D" id="1.10.510.10">
    <property type="entry name" value="Transferase(Phosphotransferase) domain 1"/>
    <property type="match status" value="1"/>
</dbReference>
<comment type="catalytic activity">
    <reaction evidence="8">
        <text>L-threonyl-[protein] + ATP = O-phospho-L-threonyl-[protein] + ADP + H(+)</text>
        <dbReference type="Rhea" id="RHEA:46608"/>
        <dbReference type="Rhea" id="RHEA-COMP:11060"/>
        <dbReference type="Rhea" id="RHEA-COMP:11605"/>
        <dbReference type="ChEBI" id="CHEBI:15378"/>
        <dbReference type="ChEBI" id="CHEBI:30013"/>
        <dbReference type="ChEBI" id="CHEBI:30616"/>
        <dbReference type="ChEBI" id="CHEBI:61977"/>
        <dbReference type="ChEBI" id="CHEBI:456216"/>
        <dbReference type="EC" id="2.7.11.1"/>
    </reaction>
</comment>
<evidence type="ECO:0000256" key="10">
    <source>
        <dbReference type="SAM" id="MobiDB-lite"/>
    </source>
</evidence>
<dbReference type="GO" id="GO:0005524">
    <property type="term" value="F:ATP binding"/>
    <property type="evidence" value="ECO:0007669"/>
    <property type="project" value="UniProtKB-KW"/>
</dbReference>
<dbReference type="EMBL" id="KZ819351">
    <property type="protein sequence ID" value="PWN46264.1"/>
    <property type="molecule type" value="Genomic_DNA"/>
</dbReference>
<keyword evidence="13" id="KW-1185">Reference proteome</keyword>
<dbReference type="SUPFAM" id="SSF56112">
    <property type="entry name" value="Protein kinase-like (PK-like)"/>
    <property type="match status" value="1"/>
</dbReference>
<dbReference type="PANTHER" id="PTHR45637">
    <property type="entry name" value="FLIPPASE KINASE 1-RELATED"/>
    <property type="match status" value="1"/>
</dbReference>
<feature type="compositionally biased region" description="Basic and acidic residues" evidence="10">
    <location>
        <begin position="239"/>
        <end position="250"/>
    </location>
</feature>
<dbReference type="GO" id="GO:0004674">
    <property type="term" value="F:protein serine/threonine kinase activity"/>
    <property type="evidence" value="ECO:0007669"/>
    <property type="project" value="UniProtKB-KW"/>
</dbReference>
<dbReference type="PROSITE" id="PS50011">
    <property type="entry name" value="PROTEIN_KINASE_DOM"/>
    <property type="match status" value="1"/>
</dbReference>
<keyword evidence="4" id="KW-0808">Transferase</keyword>
<dbReference type="PROSITE" id="PS00108">
    <property type="entry name" value="PROTEIN_KINASE_ST"/>
    <property type="match status" value="1"/>
</dbReference>
<dbReference type="Proteomes" id="UP000245783">
    <property type="component" value="Unassembled WGS sequence"/>
</dbReference>
<dbReference type="InterPro" id="IPR000719">
    <property type="entry name" value="Prot_kinase_dom"/>
</dbReference>
<feature type="region of interest" description="Disordered" evidence="10">
    <location>
        <begin position="99"/>
        <end position="328"/>
    </location>
</feature>
<dbReference type="InterPro" id="IPR008271">
    <property type="entry name" value="Ser/Thr_kinase_AS"/>
</dbReference>
<feature type="compositionally biased region" description="Low complexity" evidence="10">
    <location>
        <begin position="36"/>
        <end position="52"/>
    </location>
</feature>
<evidence type="ECO:0000313" key="13">
    <source>
        <dbReference type="Proteomes" id="UP000245783"/>
    </source>
</evidence>
<feature type="region of interest" description="Disordered" evidence="10">
    <location>
        <begin position="342"/>
        <end position="490"/>
    </location>
</feature>
<dbReference type="FunCoup" id="A0A316W9R2">
    <property type="interactions" value="118"/>
</dbReference>
<feature type="region of interest" description="Disordered" evidence="10">
    <location>
        <begin position="32"/>
        <end position="63"/>
    </location>
</feature>
<protein>
    <recommendedName>
        <fullName evidence="2">non-specific serine/threonine protein kinase</fullName>
        <ecNumber evidence="2">2.7.11.1</ecNumber>
    </recommendedName>
</protein>
<dbReference type="AlphaFoldDB" id="A0A316W9R2"/>
<sequence>MTSVAPYTASSSASMKEAAAVAAAAEEYGDLFSGFSTPPSASTTAISTQSQANGDFGPGEQAVSSGIMAISPSAAETAPVTAPPAERHQAGIFSEGAESLEASEARRGDRSQSTSSSAAAPISPALSTAGSVKDKKWKSMLNKFGSIGKKGPGSDLARSTDSDAHTMPSSRSVSASRGAGSASATSHSFQPIAGSTVVADPNSLSGDSYEGSIETPGSSTRDVSRSAYNTSATTTTPPKEARSHGADKSESSTGASKLKPAVDLADGAVLEDDGHLTLPGIAQAGPSSPNGSTTSGHTNGGSSPGSRNGSGFASKLLRRVSSAPDTNKVAAAQARAAAAAAAADGMPTTPTANNNLLSPKNGTSGHGAHSVSESGALAPSTPQARLAPGVAHAVGDRTAPDGYFPNSPVRMDSNATSFSSKDFEKGARSVSTPKLRSGIMFPGSGKKGGSAKAGSGEKHRGPLSPPMSGNKLATLQANGEQSPAPSGRANFRRTYSSNSIKVREVEVGPSSFTKIKMLGKGDVGKVYLVREKKTDRLYAMKVLSKKEMIKRNKIKRVMAEQEILSTSNHPFIVTLYHSFQSDDYLYLCMEYCMGGEFFRALQTRPGKCLPEEDARFYAAEVIAALEYLHLMGFIYRDLKPENILLHQSGHVMLSDFDLSARATRRGGAPAMIRQATPNSAPLVDTRSCIADLRTNSFVGTEEYIAPEVIKGCGHTSAVDWWTLGILIYEMIFATTPFKGSSRNATFSNVLRNEPAFPESTPISSLGKSMIRKLLIKDEMRRLGSQSGASEVKTHKWFSPLSWGLLRHTTPPIVPAYSNGLDAINFRTVRESRSLNLDMQGNSTAGDDAPSSKHKAGDMKASAGKKNVKDEDGDAVAANPFEGFNSVTRVMEV</sequence>
<keyword evidence="5" id="KW-0547">Nucleotide-binding</keyword>
<comment type="catalytic activity">
    <reaction evidence="9">
        <text>L-seryl-[protein] + ATP = O-phospho-L-seryl-[protein] + ADP + H(+)</text>
        <dbReference type="Rhea" id="RHEA:17989"/>
        <dbReference type="Rhea" id="RHEA-COMP:9863"/>
        <dbReference type="Rhea" id="RHEA-COMP:11604"/>
        <dbReference type="ChEBI" id="CHEBI:15378"/>
        <dbReference type="ChEBI" id="CHEBI:29999"/>
        <dbReference type="ChEBI" id="CHEBI:30616"/>
        <dbReference type="ChEBI" id="CHEBI:83421"/>
        <dbReference type="ChEBI" id="CHEBI:456216"/>
        <dbReference type="EC" id="2.7.11.1"/>
    </reaction>
</comment>
<dbReference type="RefSeq" id="XP_025373424.1">
    <property type="nucleotide sequence ID" value="XM_025515755.1"/>
</dbReference>
<organism evidence="12 13">
    <name type="scientific">Ceraceosorus guamensis</name>
    <dbReference type="NCBI Taxonomy" id="1522189"/>
    <lineage>
        <taxon>Eukaryota</taxon>
        <taxon>Fungi</taxon>
        <taxon>Dikarya</taxon>
        <taxon>Basidiomycota</taxon>
        <taxon>Ustilaginomycotina</taxon>
        <taxon>Exobasidiomycetes</taxon>
        <taxon>Ceraceosorales</taxon>
        <taxon>Ceraceosoraceae</taxon>
        <taxon>Ceraceosorus</taxon>
    </lineage>
</organism>
<dbReference type="EC" id="2.7.11.1" evidence="2"/>
<evidence type="ECO:0000256" key="8">
    <source>
        <dbReference type="ARBA" id="ARBA00047899"/>
    </source>
</evidence>
<comment type="similarity">
    <text evidence="1">Belongs to the protein kinase superfamily. AGC Ser/Thr protein kinase family.</text>
</comment>
<feature type="compositionally biased region" description="Low complexity" evidence="10">
    <location>
        <begin position="285"/>
        <end position="297"/>
    </location>
</feature>
<reference evidence="12 13" key="1">
    <citation type="journal article" date="2018" name="Mol. Biol. Evol.">
        <title>Broad Genomic Sampling Reveals a Smut Pathogenic Ancestry of the Fungal Clade Ustilaginomycotina.</title>
        <authorList>
            <person name="Kijpornyongpan T."/>
            <person name="Mondo S.J."/>
            <person name="Barry K."/>
            <person name="Sandor L."/>
            <person name="Lee J."/>
            <person name="Lipzen A."/>
            <person name="Pangilinan J."/>
            <person name="LaButti K."/>
            <person name="Hainaut M."/>
            <person name="Henrissat B."/>
            <person name="Grigoriev I.V."/>
            <person name="Spatafora J.W."/>
            <person name="Aime M.C."/>
        </authorList>
    </citation>
    <scope>NUCLEOTIDE SEQUENCE [LARGE SCALE GENOMIC DNA]</scope>
    <source>
        <strain evidence="12 13">MCA 4658</strain>
    </source>
</reference>
<feature type="compositionally biased region" description="Polar residues" evidence="10">
    <location>
        <begin position="471"/>
        <end position="484"/>
    </location>
</feature>
<dbReference type="FunFam" id="1.10.510.10:FF:000121">
    <property type="entry name" value="Serine/threonine-protein kinase nrc-2"/>
    <property type="match status" value="1"/>
</dbReference>
<dbReference type="CDD" id="cd05574">
    <property type="entry name" value="STKc_phototropin_like"/>
    <property type="match status" value="1"/>
</dbReference>
<dbReference type="InterPro" id="IPR011009">
    <property type="entry name" value="Kinase-like_dom_sf"/>
</dbReference>
<gene>
    <name evidence="12" type="ORF">IE81DRAFT_343885</name>
</gene>
<evidence type="ECO:0000256" key="7">
    <source>
        <dbReference type="ARBA" id="ARBA00022840"/>
    </source>
</evidence>
<evidence type="ECO:0000256" key="5">
    <source>
        <dbReference type="ARBA" id="ARBA00022741"/>
    </source>
</evidence>
<keyword evidence="7" id="KW-0067">ATP-binding</keyword>
<accession>A0A316W9R2</accession>
<name>A0A316W9R2_9BASI</name>
<keyword evidence="6 12" id="KW-0418">Kinase</keyword>
<dbReference type="Pfam" id="PF00069">
    <property type="entry name" value="Pkinase"/>
    <property type="match status" value="1"/>
</dbReference>
<evidence type="ECO:0000256" key="4">
    <source>
        <dbReference type="ARBA" id="ARBA00022679"/>
    </source>
</evidence>
<dbReference type="OrthoDB" id="432483at2759"/>
<feature type="compositionally biased region" description="Low complexity" evidence="10">
    <location>
        <begin position="111"/>
        <end position="129"/>
    </location>
</feature>
<dbReference type="SMART" id="SM00220">
    <property type="entry name" value="S_TKc"/>
    <property type="match status" value="1"/>
</dbReference>
<dbReference type="STRING" id="1522189.A0A316W9R2"/>
<proteinExistence type="inferred from homology"/>
<evidence type="ECO:0000256" key="3">
    <source>
        <dbReference type="ARBA" id="ARBA00022527"/>
    </source>
</evidence>
<evidence type="ECO:0000256" key="2">
    <source>
        <dbReference type="ARBA" id="ARBA00012513"/>
    </source>
</evidence>
<feature type="compositionally biased region" description="Polar residues" evidence="10">
    <location>
        <begin position="215"/>
        <end position="237"/>
    </location>
</feature>
<evidence type="ECO:0000256" key="6">
    <source>
        <dbReference type="ARBA" id="ARBA00022777"/>
    </source>
</evidence>
<dbReference type="FunFam" id="3.30.200.20:FF:000078">
    <property type="entry name" value="Serine/threonine-protein kinase nrc-2"/>
    <property type="match status" value="1"/>
</dbReference>
<evidence type="ECO:0000259" key="11">
    <source>
        <dbReference type="PROSITE" id="PS50011"/>
    </source>
</evidence>
<feature type="compositionally biased region" description="Low complexity" evidence="10">
    <location>
        <begin position="169"/>
        <end position="188"/>
    </location>
</feature>
<evidence type="ECO:0000256" key="9">
    <source>
        <dbReference type="ARBA" id="ARBA00048679"/>
    </source>
</evidence>
<feature type="region of interest" description="Disordered" evidence="10">
    <location>
        <begin position="1"/>
        <end position="20"/>
    </location>
</feature>
<feature type="domain" description="Protein kinase" evidence="11">
    <location>
        <begin position="512"/>
        <end position="797"/>
    </location>
</feature>
<evidence type="ECO:0000313" key="12">
    <source>
        <dbReference type="EMBL" id="PWN46264.1"/>
    </source>
</evidence>
<dbReference type="GeneID" id="37037625"/>
<feature type="compositionally biased region" description="Polar residues" evidence="10">
    <location>
        <begin position="348"/>
        <end position="363"/>
    </location>
</feature>
<keyword evidence="3" id="KW-0723">Serine/threonine-protein kinase</keyword>
<feature type="compositionally biased region" description="Low complexity" evidence="10">
    <location>
        <begin position="9"/>
        <end position="20"/>
    </location>
</feature>
<evidence type="ECO:0000256" key="1">
    <source>
        <dbReference type="ARBA" id="ARBA00009903"/>
    </source>
</evidence>
<dbReference type="Gene3D" id="3.30.200.20">
    <property type="entry name" value="Phosphorylase Kinase, domain 1"/>
    <property type="match status" value="1"/>
</dbReference>
<feature type="region of interest" description="Disordered" evidence="10">
    <location>
        <begin position="837"/>
        <end position="873"/>
    </location>
</feature>